<protein>
    <recommendedName>
        <fullName evidence="12">O-methylsterigmatocystin oxidoreductase</fullName>
    </recommendedName>
</protein>
<proteinExistence type="inferred from homology"/>
<keyword evidence="7 9" id="KW-0503">Monooxygenase</keyword>
<gene>
    <name evidence="10" type="ORF">N7509_002878</name>
</gene>
<organism evidence="10 11">
    <name type="scientific">Penicillium cosmopolitanum</name>
    <dbReference type="NCBI Taxonomy" id="1131564"/>
    <lineage>
        <taxon>Eukaryota</taxon>
        <taxon>Fungi</taxon>
        <taxon>Dikarya</taxon>
        <taxon>Ascomycota</taxon>
        <taxon>Pezizomycotina</taxon>
        <taxon>Eurotiomycetes</taxon>
        <taxon>Eurotiomycetidae</taxon>
        <taxon>Eurotiales</taxon>
        <taxon>Aspergillaceae</taxon>
        <taxon>Penicillium</taxon>
    </lineage>
</organism>
<dbReference type="GeneID" id="81366495"/>
<dbReference type="SUPFAM" id="SSF48264">
    <property type="entry name" value="Cytochrome P450"/>
    <property type="match status" value="1"/>
</dbReference>
<comment type="cofactor">
    <cofactor evidence="1 8">
        <name>heme</name>
        <dbReference type="ChEBI" id="CHEBI:30413"/>
    </cofactor>
</comment>
<dbReference type="GO" id="GO:0016705">
    <property type="term" value="F:oxidoreductase activity, acting on paired donors, with incorporation or reduction of molecular oxygen"/>
    <property type="evidence" value="ECO:0007669"/>
    <property type="project" value="InterPro"/>
</dbReference>
<accession>A0A9W9W9M3</accession>
<dbReference type="Proteomes" id="UP001147747">
    <property type="component" value="Unassembled WGS sequence"/>
</dbReference>
<dbReference type="RefSeq" id="XP_056493310.1">
    <property type="nucleotide sequence ID" value="XM_056627515.1"/>
</dbReference>
<keyword evidence="3 8" id="KW-0349">Heme</keyword>
<dbReference type="EMBL" id="JAPZBU010000004">
    <property type="protein sequence ID" value="KAJ5408995.1"/>
    <property type="molecule type" value="Genomic_DNA"/>
</dbReference>
<dbReference type="Pfam" id="PF00067">
    <property type="entry name" value="p450"/>
    <property type="match status" value="1"/>
</dbReference>
<feature type="binding site" description="axial binding residue" evidence="8">
    <location>
        <position position="271"/>
    </location>
    <ligand>
        <name>heme</name>
        <dbReference type="ChEBI" id="CHEBI:30413"/>
    </ligand>
    <ligandPart>
        <name>Fe</name>
        <dbReference type="ChEBI" id="CHEBI:18248"/>
    </ligandPart>
</feature>
<evidence type="ECO:0008006" key="12">
    <source>
        <dbReference type="Google" id="ProtNLM"/>
    </source>
</evidence>
<dbReference type="PANTHER" id="PTHR46300:SF7">
    <property type="entry name" value="P450, PUTATIVE (EUROFUNG)-RELATED"/>
    <property type="match status" value="1"/>
</dbReference>
<evidence type="ECO:0000256" key="7">
    <source>
        <dbReference type="ARBA" id="ARBA00023033"/>
    </source>
</evidence>
<name>A0A9W9W9M3_9EURO</name>
<keyword evidence="6 8" id="KW-0408">Iron</keyword>
<reference evidence="10" key="2">
    <citation type="journal article" date="2023" name="IMA Fungus">
        <title>Comparative genomic study of the Penicillium genus elucidates a diverse pangenome and 15 lateral gene transfer events.</title>
        <authorList>
            <person name="Petersen C."/>
            <person name="Sorensen T."/>
            <person name="Nielsen M.R."/>
            <person name="Sondergaard T.E."/>
            <person name="Sorensen J.L."/>
            <person name="Fitzpatrick D.A."/>
            <person name="Frisvad J.C."/>
            <person name="Nielsen K.L."/>
        </authorList>
    </citation>
    <scope>NUCLEOTIDE SEQUENCE</scope>
    <source>
        <strain evidence="10">IBT 29677</strain>
    </source>
</reference>
<evidence type="ECO:0000256" key="3">
    <source>
        <dbReference type="ARBA" id="ARBA00022617"/>
    </source>
</evidence>
<dbReference type="InterPro" id="IPR036396">
    <property type="entry name" value="Cyt_P450_sf"/>
</dbReference>
<reference evidence="10" key="1">
    <citation type="submission" date="2022-12" db="EMBL/GenBank/DDBJ databases">
        <authorList>
            <person name="Petersen C."/>
        </authorList>
    </citation>
    <scope>NUCLEOTIDE SEQUENCE</scope>
    <source>
        <strain evidence="10">IBT 29677</strain>
    </source>
</reference>
<keyword evidence="11" id="KW-1185">Reference proteome</keyword>
<evidence type="ECO:0000256" key="9">
    <source>
        <dbReference type="RuleBase" id="RU000461"/>
    </source>
</evidence>
<keyword evidence="4 8" id="KW-0479">Metal-binding</keyword>
<comment type="similarity">
    <text evidence="2 9">Belongs to the cytochrome P450 family.</text>
</comment>
<dbReference type="GO" id="GO:0004497">
    <property type="term" value="F:monooxygenase activity"/>
    <property type="evidence" value="ECO:0007669"/>
    <property type="project" value="UniProtKB-KW"/>
</dbReference>
<evidence type="ECO:0000256" key="4">
    <source>
        <dbReference type="ARBA" id="ARBA00022723"/>
    </source>
</evidence>
<dbReference type="GO" id="GO:0043386">
    <property type="term" value="P:mycotoxin biosynthetic process"/>
    <property type="evidence" value="ECO:0007669"/>
    <property type="project" value="UniProtKB-ARBA"/>
</dbReference>
<evidence type="ECO:0000313" key="11">
    <source>
        <dbReference type="Proteomes" id="UP001147747"/>
    </source>
</evidence>
<dbReference type="GO" id="GO:0005506">
    <property type="term" value="F:iron ion binding"/>
    <property type="evidence" value="ECO:0007669"/>
    <property type="project" value="InterPro"/>
</dbReference>
<dbReference type="AlphaFoldDB" id="A0A9W9W9M3"/>
<dbReference type="InterPro" id="IPR002401">
    <property type="entry name" value="Cyt_P450_E_grp-I"/>
</dbReference>
<dbReference type="PANTHER" id="PTHR46300">
    <property type="entry name" value="P450, PUTATIVE (EUROFUNG)-RELATED-RELATED"/>
    <property type="match status" value="1"/>
</dbReference>
<evidence type="ECO:0000256" key="5">
    <source>
        <dbReference type="ARBA" id="ARBA00023002"/>
    </source>
</evidence>
<evidence type="ECO:0000256" key="1">
    <source>
        <dbReference type="ARBA" id="ARBA00001971"/>
    </source>
</evidence>
<dbReference type="InterPro" id="IPR017972">
    <property type="entry name" value="Cyt_P450_CS"/>
</dbReference>
<dbReference type="Gene3D" id="1.10.630.10">
    <property type="entry name" value="Cytochrome P450"/>
    <property type="match status" value="1"/>
</dbReference>
<dbReference type="InterPro" id="IPR050364">
    <property type="entry name" value="Cytochrome_P450_fung"/>
</dbReference>
<dbReference type="OrthoDB" id="1103324at2759"/>
<evidence type="ECO:0000256" key="2">
    <source>
        <dbReference type="ARBA" id="ARBA00010617"/>
    </source>
</evidence>
<evidence type="ECO:0000256" key="6">
    <source>
        <dbReference type="ARBA" id="ARBA00023004"/>
    </source>
</evidence>
<comment type="caution">
    <text evidence="10">The sequence shown here is derived from an EMBL/GenBank/DDBJ whole genome shotgun (WGS) entry which is preliminary data.</text>
</comment>
<sequence>MLTLLIHSAAGSFALRITYGYNVEPHKKDYLVNLAELVLAQFGEAITPGKFLVDLLPALKYLPSWVPGMSFKKRARYNKECMAKLVDYPYEFTKWQMRHSNNEPSVVSACIQNGEDNDVIKWSAGAIYGAGVDTTVSLLEAFFLAMMAHPDIQRKAQDELDSVVGEDRFPTVTDRPNLSYIDAILKETMRWHTVGLVIPRKSDEDEVIHGFLVPKSATIVVNIWYVAMNNDPEFYPEPNEFRPERFLPSDGQENIAPSSAENTFGFGRRVCPGRITAETSLFLGISNALFAFNIEKPVREDGSVVEPEMSFTPDFISRPVPFKCSLTPRSENHRGLILNFEEHPFPPSDADELAVAVKAAAELG</sequence>
<dbReference type="InterPro" id="IPR001128">
    <property type="entry name" value="Cyt_P450"/>
</dbReference>
<evidence type="ECO:0000256" key="8">
    <source>
        <dbReference type="PIRSR" id="PIRSR602401-1"/>
    </source>
</evidence>
<dbReference type="PRINTS" id="PR00385">
    <property type="entry name" value="P450"/>
</dbReference>
<dbReference type="GO" id="GO:0020037">
    <property type="term" value="F:heme binding"/>
    <property type="evidence" value="ECO:0007669"/>
    <property type="project" value="InterPro"/>
</dbReference>
<evidence type="ECO:0000313" key="10">
    <source>
        <dbReference type="EMBL" id="KAJ5408995.1"/>
    </source>
</evidence>
<keyword evidence="5 9" id="KW-0560">Oxidoreductase</keyword>
<dbReference type="PROSITE" id="PS00086">
    <property type="entry name" value="CYTOCHROME_P450"/>
    <property type="match status" value="1"/>
</dbReference>
<dbReference type="PRINTS" id="PR00463">
    <property type="entry name" value="EP450I"/>
</dbReference>